<feature type="binding site" evidence="6">
    <location>
        <position position="42"/>
    </location>
    <ligand>
        <name>Zn(2+)</name>
        <dbReference type="ChEBI" id="CHEBI:29105"/>
    </ligand>
</feature>
<evidence type="ECO:0000313" key="8">
    <source>
        <dbReference type="EMBL" id="EXL01573.1"/>
    </source>
</evidence>
<dbReference type="SUPFAM" id="SSF53056">
    <property type="entry name" value="beta-carbonic anhydrase, cab"/>
    <property type="match status" value="1"/>
</dbReference>
<dbReference type="STRING" id="69279.BG36_18745"/>
<dbReference type="EMBL" id="JENY01000040">
    <property type="protein sequence ID" value="EXL01573.1"/>
    <property type="molecule type" value="Genomic_DNA"/>
</dbReference>
<gene>
    <name evidence="8" type="ORF">BG36_18745</name>
</gene>
<dbReference type="FunFam" id="3.40.1050.10:FF:000001">
    <property type="entry name" value="Carbonic anhydrase"/>
    <property type="match status" value="1"/>
</dbReference>
<dbReference type="Pfam" id="PF00484">
    <property type="entry name" value="Pro_CA"/>
    <property type="match status" value="1"/>
</dbReference>
<evidence type="ECO:0000313" key="9">
    <source>
        <dbReference type="Proteomes" id="UP000019849"/>
    </source>
</evidence>
<comment type="catalytic activity">
    <reaction evidence="5 7">
        <text>hydrogencarbonate + H(+) = CO2 + H2O</text>
        <dbReference type="Rhea" id="RHEA:10748"/>
        <dbReference type="ChEBI" id="CHEBI:15377"/>
        <dbReference type="ChEBI" id="CHEBI:15378"/>
        <dbReference type="ChEBI" id="CHEBI:16526"/>
        <dbReference type="ChEBI" id="CHEBI:17544"/>
        <dbReference type="EC" id="4.2.1.1"/>
    </reaction>
</comment>
<dbReference type="PANTHER" id="PTHR11002">
    <property type="entry name" value="CARBONIC ANHYDRASE"/>
    <property type="match status" value="1"/>
</dbReference>
<evidence type="ECO:0000256" key="2">
    <source>
        <dbReference type="ARBA" id="ARBA00022723"/>
    </source>
</evidence>
<reference evidence="8 9" key="1">
    <citation type="submission" date="2014-02" db="EMBL/GenBank/DDBJ databases">
        <title>Aquamicrobium defluvii Genome sequencing.</title>
        <authorList>
            <person name="Wang X."/>
        </authorList>
    </citation>
    <scope>NUCLEOTIDE SEQUENCE [LARGE SCALE GENOMIC DNA]</scope>
    <source>
        <strain evidence="8 9">W13Z1</strain>
    </source>
</reference>
<feature type="binding site" evidence="6">
    <location>
        <position position="99"/>
    </location>
    <ligand>
        <name>Zn(2+)</name>
        <dbReference type="ChEBI" id="CHEBI:29105"/>
    </ligand>
</feature>
<dbReference type="eggNOG" id="COG0288">
    <property type="taxonomic scope" value="Bacteria"/>
</dbReference>
<keyword evidence="4 7" id="KW-0456">Lyase</keyword>
<dbReference type="AlphaFoldDB" id="A0A011U6U2"/>
<dbReference type="PROSITE" id="PS00704">
    <property type="entry name" value="PROK_CO2_ANHYDRASE_1"/>
    <property type="match status" value="1"/>
</dbReference>
<dbReference type="GO" id="GO:0004089">
    <property type="term" value="F:carbonate dehydratase activity"/>
    <property type="evidence" value="ECO:0007669"/>
    <property type="project" value="UniProtKB-UniRule"/>
</dbReference>
<evidence type="ECO:0000256" key="3">
    <source>
        <dbReference type="ARBA" id="ARBA00022833"/>
    </source>
</evidence>
<dbReference type="PANTHER" id="PTHR11002:SF76">
    <property type="entry name" value="CARBONIC ANHYDRASE"/>
    <property type="match status" value="1"/>
</dbReference>
<dbReference type="RefSeq" id="WP_035032887.1">
    <property type="nucleotide sequence ID" value="NZ_KK073912.1"/>
</dbReference>
<comment type="similarity">
    <text evidence="1 7">Belongs to the beta-class carbonic anhydrase family.</text>
</comment>
<evidence type="ECO:0000256" key="6">
    <source>
        <dbReference type="PIRSR" id="PIRSR601765-1"/>
    </source>
</evidence>
<evidence type="ECO:0000256" key="1">
    <source>
        <dbReference type="ARBA" id="ARBA00006217"/>
    </source>
</evidence>
<dbReference type="HOGENOM" id="CLU_053879_3_1_5"/>
<sequence length="204" mass="23367">MLDDLLENNRHWSEERKRANPHYFEHLSRLQKPQYLWIGCSDSRVPANTITGLEPGEVFVHRNVANMVHPSDLNLLSVLEYAVDVLEVSHVIVCGHYGCGGIHASQEDHRHGIVDHWLQPIRDVAKRNKDQLAQAPDQISKLDLLCEMNVRAQVERLAGTPILQTAWKRGRHVRVHGWVYGLRDGLISNLHCSVPDLQSFDERE</sequence>
<comment type="caution">
    <text evidence="8">The sequence shown here is derived from an EMBL/GenBank/DDBJ whole genome shotgun (WGS) entry which is preliminary data.</text>
</comment>
<proteinExistence type="inferred from homology"/>
<keyword evidence="2 6" id="KW-0479">Metal-binding</keyword>
<dbReference type="NCBIfam" id="NF007756">
    <property type="entry name" value="PRK10437.1"/>
    <property type="match status" value="1"/>
</dbReference>
<protein>
    <recommendedName>
        <fullName evidence="7">Carbonic anhydrase</fullName>
        <ecNumber evidence="7">4.2.1.1</ecNumber>
    </recommendedName>
    <alternativeName>
        <fullName evidence="7">Carbonate dehydratase</fullName>
    </alternativeName>
</protein>
<dbReference type="SMART" id="SM00947">
    <property type="entry name" value="Pro_CA"/>
    <property type="match status" value="1"/>
</dbReference>
<dbReference type="PATRIC" id="fig|69279.3.peg.4597"/>
<organism evidence="8 9">
    <name type="scientific">Aquamicrobium defluvii</name>
    <dbReference type="NCBI Taxonomy" id="69279"/>
    <lineage>
        <taxon>Bacteria</taxon>
        <taxon>Pseudomonadati</taxon>
        <taxon>Pseudomonadota</taxon>
        <taxon>Alphaproteobacteria</taxon>
        <taxon>Hyphomicrobiales</taxon>
        <taxon>Phyllobacteriaceae</taxon>
        <taxon>Aquamicrobium</taxon>
    </lineage>
</organism>
<evidence type="ECO:0000256" key="5">
    <source>
        <dbReference type="ARBA" id="ARBA00048348"/>
    </source>
</evidence>
<evidence type="ECO:0000256" key="4">
    <source>
        <dbReference type="ARBA" id="ARBA00023239"/>
    </source>
</evidence>
<feature type="binding site" evidence="6">
    <location>
        <position position="96"/>
    </location>
    <ligand>
        <name>Zn(2+)</name>
        <dbReference type="ChEBI" id="CHEBI:29105"/>
    </ligand>
</feature>
<comment type="cofactor">
    <cofactor evidence="6">
        <name>Zn(2+)</name>
        <dbReference type="ChEBI" id="CHEBI:29105"/>
    </cofactor>
    <text evidence="6">Binds 1 zinc ion per subunit.</text>
</comment>
<accession>A0A011U6U2</accession>
<dbReference type="CDD" id="cd00883">
    <property type="entry name" value="beta_CA_cladeA"/>
    <property type="match status" value="1"/>
</dbReference>
<dbReference type="InterPro" id="IPR036874">
    <property type="entry name" value="Carbonic_anhydrase_sf"/>
</dbReference>
<name>A0A011U6U2_9HYPH</name>
<evidence type="ECO:0000256" key="7">
    <source>
        <dbReference type="RuleBase" id="RU003956"/>
    </source>
</evidence>
<keyword evidence="3 6" id="KW-0862">Zinc</keyword>
<feature type="binding site" evidence="6">
    <location>
        <position position="40"/>
    </location>
    <ligand>
        <name>Zn(2+)</name>
        <dbReference type="ChEBI" id="CHEBI:29105"/>
    </ligand>
</feature>
<dbReference type="Proteomes" id="UP000019849">
    <property type="component" value="Unassembled WGS sequence"/>
</dbReference>
<dbReference type="Gene3D" id="3.40.1050.10">
    <property type="entry name" value="Carbonic anhydrase"/>
    <property type="match status" value="1"/>
</dbReference>
<dbReference type="EC" id="4.2.1.1" evidence="7"/>
<dbReference type="PROSITE" id="PS00705">
    <property type="entry name" value="PROK_CO2_ANHYDRASE_2"/>
    <property type="match status" value="1"/>
</dbReference>
<comment type="function">
    <text evidence="7">Reversible hydration of carbon dioxide.</text>
</comment>
<dbReference type="GO" id="GO:0008270">
    <property type="term" value="F:zinc ion binding"/>
    <property type="evidence" value="ECO:0007669"/>
    <property type="project" value="UniProtKB-UniRule"/>
</dbReference>
<dbReference type="GO" id="GO:0015976">
    <property type="term" value="P:carbon utilization"/>
    <property type="evidence" value="ECO:0007669"/>
    <property type="project" value="InterPro"/>
</dbReference>
<dbReference type="InterPro" id="IPR001765">
    <property type="entry name" value="Carbonic_anhydrase"/>
</dbReference>
<dbReference type="InterPro" id="IPR015892">
    <property type="entry name" value="Carbonic_anhydrase_CS"/>
</dbReference>